<dbReference type="InterPro" id="IPR029058">
    <property type="entry name" value="AB_hydrolase_fold"/>
</dbReference>
<gene>
    <name evidence="6" type="ORF">ABI_36260</name>
</gene>
<accession>F4QQW0</accession>
<evidence type="ECO:0000313" key="6">
    <source>
        <dbReference type="EMBL" id="EGF90597.1"/>
    </source>
</evidence>
<evidence type="ECO:0000313" key="7">
    <source>
        <dbReference type="Proteomes" id="UP000006512"/>
    </source>
</evidence>
<keyword evidence="3" id="KW-0808">Transferase</keyword>
<dbReference type="GO" id="GO:0042619">
    <property type="term" value="P:poly-hydroxybutyrate biosynthetic process"/>
    <property type="evidence" value="ECO:0007669"/>
    <property type="project" value="InterPro"/>
</dbReference>
<dbReference type="HOGENOM" id="CLU_017387_1_0_5"/>
<dbReference type="EMBL" id="GL883079">
    <property type="protein sequence ID" value="EGF90597.1"/>
    <property type="molecule type" value="Genomic_DNA"/>
</dbReference>
<protein>
    <submittedName>
        <fullName evidence="6">Poly-beta-hydroxybutyrate polymerase</fullName>
    </submittedName>
</protein>
<dbReference type="GO" id="GO:0005737">
    <property type="term" value="C:cytoplasm"/>
    <property type="evidence" value="ECO:0007669"/>
    <property type="project" value="UniProtKB-SubCell"/>
</dbReference>
<dbReference type="Pfam" id="PF07167">
    <property type="entry name" value="PhaC_N"/>
    <property type="match status" value="1"/>
</dbReference>
<organism evidence="6 7">
    <name type="scientific">Asticcacaulis biprosthecium C19</name>
    <dbReference type="NCBI Taxonomy" id="715226"/>
    <lineage>
        <taxon>Bacteria</taxon>
        <taxon>Pseudomonadati</taxon>
        <taxon>Pseudomonadota</taxon>
        <taxon>Alphaproteobacteria</taxon>
        <taxon>Caulobacterales</taxon>
        <taxon>Caulobacteraceae</taxon>
        <taxon>Asticcacaulis</taxon>
    </lineage>
</organism>
<sequence length="591" mass="65536">MFDAENVRRLEELSVNIARATMTAQTVLARTVMKQPDMEAVGAPTDPFQVGPAMTEVMKSLATRPEKVVEAQSDLLNGYLELWGQMARRSLGVTDEKAAVKDKRFSDPRWEQNLVFDMMRQSYLLSSNWLNKLIGSVDDIDPLVKRRAEFFTKLLTDAMSPANFLLTNPVAIDTLVSSKGETLVKGMQMFADDLARGDGKLKISQADYSRFKVGENVATTPGKVVYRGDFFELLQYTPTTEQVYEIPLLIFPPWINKFYILDLQAKNSMIKWLVDQGFSVFVVSWVNPDISMKDVTFEDYMFGGIYEATQKVKAQTGAKTVNTVGYCIGGTLLGCALAHMADKGDSSINSATFFTAQHDFTEAGDLLLFTSEPWLKELERQMDAAGGVLPGSAMADTFNSLRANDLVWSFFVSNYLLGKDLTPFDLLCWNGDQTRMPKALHIFYLRTFYGHNALSKGELTLGGVKLDLKKVKVPIYEQAGREDHIAPPGSVYKGSKLFGGPVTYMMAGSGHIAGVVNPPAAQKYMHWLNDAHPDTLEAWLAGATEHPGSWWPHWAGWLGKLSGEKIAPRDPAKGHFKVLGDAPGTYVLVKS</sequence>
<evidence type="ECO:0000256" key="4">
    <source>
        <dbReference type="ARBA" id="ARBA00023315"/>
    </source>
</evidence>
<dbReference type="eggNOG" id="COG3243">
    <property type="taxonomic scope" value="Bacteria"/>
</dbReference>
<dbReference type="PANTHER" id="PTHR36837:SF5">
    <property type="entry name" value="POLY-3-HYDROXYBUTYRATE SYNTHASE"/>
    <property type="match status" value="1"/>
</dbReference>
<evidence type="ECO:0000259" key="5">
    <source>
        <dbReference type="Pfam" id="PF07167"/>
    </source>
</evidence>
<keyword evidence="4" id="KW-0012">Acyltransferase</keyword>
<dbReference type="RefSeq" id="WP_006274405.1">
    <property type="nucleotide sequence ID" value="NZ_GL883079.1"/>
</dbReference>
<dbReference type="Proteomes" id="UP000006512">
    <property type="component" value="Unassembled WGS sequence"/>
</dbReference>
<keyword evidence="7" id="KW-1185">Reference proteome</keyword>
<feature type="domain" description="Poly-beta-hydroxybutyrate polymerase N-terminal" evidence="5">
    <location>
        <begin position="101"/>
        <end position="273"/>
    </location>
</feature>
<dbReference type="PANTHER" id="PTHR36837">
    <property type="entry name" value="POLY(3-HYDROXYALKANOATE) POLYMERASE SUBUNIT PHAC"/>
    <property type="match status" value="1"/>
</dbReference>
<reference evidence="7" key="1">
    <citation type="submission" date="2011-03" db="EMBL/GenBank/DDBJ databases">
        <title>Draft genome sequence of Brevundimonas diminuta.</title>
        <authorList>
            <person name="Brown P.J.B."/>
            <person name="Buechlein A."/>
            <person name="Hemmerich C."/>
            <person name="Brun Y.V."/>
        </authorList>
    </citation>
    <scope>NUCLEOTIDE SEQUENCE [LARGE SCALE GENOMIC DNA]</scope>
    <source>
        <strain evidence="7">C19</strain>
    </source>
</reference>
<evidence type="ECO:0000256" key="3">
    <source>
        <dbReference type="ARBA" id="ARBA00022679"/>
    </source>
</evidence>
<dbReference type="Gene3D" id="3.40.50.1820">
    <property type="entry name" value="alpha/beta hydrolase"/>
    <property type="match status" value="1"/>
</dbReference>
<dbReference type="GO" id="GO:0016746">
    <property type="term" value="F:acyltransferase activity"/>
    <property type="evidence" value="ECO:0007669"/>
    <property type="project" value="UniProtKB-KW"/>
</dbReference>
<keyword evidence="2" id="KW-0963">Cytoplasm</keyword>
<dbReference type="InterPro" id="IPR051321">
    <property type="entry name" value="PHA/PHB_synthase"/>
</dbReference>
<dbReference type="InterPro" id="IPR010941">
    <property type="entry name" value="PhaC_N"/>
</dbReference>
<evidence type="ECO:0000256" key="2">
    <source>
        <dbReference type="ARBA" id="ARBA00022490"/>
    </source>
</evidence>
<dbReference type="NCBIfam" id="TIGR01838">
    <property type="entry name" value="PHA_synth_I"/>
    <property type="match status" value="1"/>
</dbReference>
<dbReference type="InterPro" id="IPR010963">
    <property type="entry name" value="PHA_synth_I"/>
</dbReference>
<evidence type="ECO:0000256" key="1">
    <source>
        <dbReference type="ARBA" id="ARBA00004496"/>
    </source>
</evidence>
<name>F4QQW0_9CAUL</name>
<dbReference type="SUPFAM" id="SSF53474">
    <property type="entry name" value="alpha/beta-Hydrolases"/>
    <property type="match status" value="1"/>
</dbReference>
<proteinExistence type="predicted"/>
<comment type="subcellular location">
    <subcellularLocation>
        <location evidence="1">Cytoplasm</location>
    </subcellularLocation>
</comment>
<dbReference type="STRING" id="715226.ABI_36260"/>
<dbReference type="AlphaFoldDB" id="F4QQW0"/>